<gene>
    <name evidence="11" type="ORF">CDN99_14400</name>
</gene>
<dbReference type="Gene3D" id="3.40.50.10090">
    <property type="match status" value="2"/>
</dbReference>
<reference evidence="11 12" key="1">
    <citation type="journal article" date="2008" name="Int. J. Syst. Evol. Microbiol.">
        <title>Description of Roseateles aquatilis sp. nov. and Roseateles terrae sp. nov., in the class Betaproteobacteria, and emended description of the genus Roseateles.</title>
        <authorList>
            <person name="Gomila M."/>
            <person name="Bowien B."/>
            <person name="Falsen E."/>
            <person name="Moore E.R."/>
            <person name="Lalucat J."/>
        </authorList>
    </citation>
    <scope>NUCLEOTIDE SEQUENCE [LARGE SCALE GENOMIC DNA]</scope>
    <source>
        <strain evidence="11 12">CCUG 48205</strain>
    </source>
</reference>
<dbReference type="SUPFAM" id="SSF69618">
    <property type="entry name" value="HemD-like"/>
    <property type="match status" value="1"/>
</dbReference>
<dbReference type="Pfam" id="PF02602">
    <property type="entry name" value="HEM4"/>
    <property type="match status" value="1"/>
</dbReference>
<evidence type="ECO:0000256" key="3">
    <source>
        <dbReference type="ARBA" id="ARBA00013109"/>
    </source>
</evidence>
<organism evidence="11 12">
    <name type="scientific">Roseateles aquatilis</name>
    <dbReference type="NCBI Taxonomy" id="431061"/>
    <lineage>
        <taxon>Bacteria</taxon>
        <taxon>Pseudomonadati</taxon>
        <taxon>Pseudomonadota</taxon>
        <taxon>Betaproteobacteria</taxon>
        <taxon>Burkholderiales</taxon>
        <taxon>Sphaerotilaceae</taxon>
        <taxon>Roseateles</taxon>
    </lineage>
</organism>
<proteinExistence type="inferred from homology"/>
<evidence type="ECO:0000313" key="12">
    <source>
        <dbReference type="Proteomes" id="UP000197468"/>
    </source>
</evidence>
<name>A0A246J803_9BURK</name>
<sequence>MTDVVRLLLTRPQAQADDWTRRMAALGVPTVSLPLIDIESADDPEPARLAWAALPAIDLAMFVSPNAVRHFFEHRPGGDTPGGPPDAAALSTRSEWPAKTWAATVGPGSAQALIAHGVPAERIVQPPEGAESLDSEHLWPELRRVAGADWSGRRVLLVRGDGGREWLADRLREAGAVVDAVSVYRRTCPSADAATRTLLRQALAAPERHVWLFSSSEAIGHLETLERGTRAGDPPPDWARVRAVATHERIAARAQALGVGHVVLVRPDAPAVAGAFRMLSGPTLESPT</sequence>
<dbReference type="PANTHER" id="PTHR38042:SF1">
    <property type="entry name" value="UROPORPHYRINOGEN-III SYNTHASE, CHLOROPLASTIC"/>
    <property type="match status" value="1"/>
</dbReference>
<evidence type="ECO:0000256" key="2">
    <source>
        <dbReference type="ARBA" id="ARBA00008133"/>
    </source>
</evidence>
<dbReference type="CDD" id="cd06578">
    <property type="entry name" value="HemD"/>
    <property type="match status" value="1"/>
</dbReference>
<evidence type="ECO:0000256" key="9">
    <source>
        <dbReference type="RuleBase" id="RU366031"/>
    </source>
</evidence>
<dbReference type="InterPro" id="IPR003754">
    <property type="entry name" value="4pyrrol_synth_uPrphyn_synth"/>
</dbReference>
<dbReference type="EC" id="4.2.1.75" evidence="3 9"/>
<comment type="similarity">
    <text evidence="2 9">Belongs to the uroporphyrinogen-III synthase family.</text>
</comment>
<comment type="caution">
    <text evidence="11">The sequence shown here is derived from an EMBL/GenBank/DDBJ whole genome shotgun (WGS) entry which is preliminary data.</text>
</comment>
<keyword evidence="4 9" id="KW-0456">Lyase</keyword>
<evidence type="ECO:0000256" key="7">
    <source>
        <dbReference type="ARBA" id="ARBA00040167"/>
    </source>
</evidence>
<dbReference type="InterPro" id="IPR039793">
    <property type="entry name" value="UROS/Hem4"/>
</dbReference>
<keyword evidence="5 9" id="KW-0627">Porphyrin biosynthesis</keyword>
<evidence type="ECO:0000256" key="8">
    <source>
        <dbReference type="ARBA" id="ARBA00048617"/>
    </source>
</evidence>
<dbReference type="GO" id="GO:0006782">
    <property type="term" value="P:protoporphyrinogen IX biosynthetic process"/>
    <property type="evidence" value="ECO:0007669"/>
    <property type="project" value="UniProtKB-UniRule"/>
</dbReference>
<dbReference type="EMBL" id="NIOF01000006">
    <property type="protein sequence ID" value="OWQ88686.1"/>
    <property type="molecule type" value="Genomic_DNA"/>
</dbReference>
<dbReference type="GO" id="GO:0004852">
    <property type="term" value="F:uroporphyrinogen-III synthase activity"/>
    <property type="evidence" value="ECO:0007669"/>
    <property type="project" value="UniProtKB-UniRule"/>
</dbReference>
<evidence type="ECO:0000256" key="5">
    <source>
        <dbReference type="ARBA" id="ARBA00023244"/>
    </source>
</evidence>
<feature type="domain" description="Tetrapyrrole biosynthesis uroporphyrinogen III synthase" evidence="10">
    <location>
        <begin position="18"/>
        <end position="268"/>
    </location>
</feature>
<dbReference type="OrthoDB" id="9787650at2"/>
<accession>A0A246J803</accession>
<dbReference type="Proteomes" id="UP000197468">
    <property type="component" value="Unassembled WGS sequence"/>
</dbReference>
<dbReference type="AlphaFoldDB" id="A0A246J803"/>
<dbReference type="GO" id="GO:0006780">
    <property type="term" value="P:uroporphyrinogen III biosynthetic process"/>
    <property type="evidence" value="ECO:0007669"/>
    <property type="project" value="UniProtKB-UniRule"/>
</dbReference>
<evidence type="ECO:0000256" key="6">
    <source>
        <dbReference type="ARBA" id="ARBA00037589"/>
    </source>
</evidence>
<comment type="catalytic activity">
    <reaction evidence="8 9">
        <text>hydroxymethylbilane = uroporphyrinogen III + H2O</text>
        <dbReference type="Rhea" id="RHEA:18965"/>
        <dbReference type="ChEBI" id="CHEBI:15377"/>
        <dbReference type="ChEBI" id="CHEBI:57308"/>
        <dbReference type="ChEBI" id="CHEBI:57845"/>
        <dbReference type="EC" id="4.2.1.75"/>
    </reaction>
</comment>
<dbReference type="RefSeq" id="WP_088385573.1">
    <property type="nucleotide sequence ID" value="NZ_NIOF01000006.1"/>
</dbReference>
<protein>
    <recommendedName>
        <fullName evidence="7 9">Uroporphyrinogen-III synthase</fullName>
        <ecNumber evidence="3 9">4.2.1.75</ecNumber>
    </recommendedName>
</protein>
<dbReference type="InterPro" id="IPR036108">
    <property type="entry name" value="4pyrrol_syn_uPrphyn_synt_sf"/>
</dbReference>
<evidence type="ECO:0000259" key="10">
    <source>
        <dbReference type="Pfam" id="PF02602"/>
    </source>
</evidence>
<comment type="pathway">
    <text evidence="1 9">Porphyrin-containing compound metabolism; protoporphyrin-IX biosynthesis; coproporphyrinogen-III from 5-aminolevulinate: step 3/4.</text>
</comment>
<keyword evidence="12" id="KW-1185">Reference proteome</keyword>
<dbReference type="PANTHER" id="PTHR38042">
    <property type="entry name" value="UROPORPHYRINOGEN-III SYNTHASE, CHLOROPLASTIC"/>
    <property type="match status" value="1"/>
</dbReference>
<evidence type="ECO:0000256" key="4">
    <source>
        <dbReference type="ARBA" id="ARBA00023239"/>
    </source>
</evidence>
<comment type="function">
    <text evidence="6 9">Catalyzes cyclization of the linear tetrapyrrole, hydroxymethylbilane, to the macrocyclic uroporphyrinogen III.</text>
</comment>
<evidence type="ECO:0000313" key="11">
    <source>
        <dbReference type="EMBL" id="OWQ88686.1"/>
    </source>
</evidence>
<evidence type="ECO:0000256" key="1">
    <source>
        <dbReference type="ARBA" id="ARBA00004772"/>
    </source>
</evidence>